<feature type="domain" description="Dienelactone hydrolase" evidence="2">
    <location>
        <begin position="33"/>
        <end position="246"/>
    </location>
</feature>
<feature type="signal peptide" evidence="1">
    <location>
        <begin position="1"/>
        <end position="22"/>
    </location>
</feature>
<accession>A0ABD3DJU8</accession>
<gene>
    <name evidence="3" type="ORF">CASFOL_012756</name>
</gene>
<proteinExistence type="predicted"/>
<name>A0ABD3DJU8_9LAMI</name>
<dbReference type="Proteomes" id="UP001632038">
    <property type="component" value="Unassembled WGS sequence"/>
</dbReference>
<evidence type="ECO:0000313" key="4">
    <source>
        <dbReference type="Proteomes" id="UP001632038"/>
    </source>
</evidence>
<comment type="caution">
    <text evidence="3">The sequence shown here is derived from an EMBL/GenBank/DDBJ whole genome shotgun (WGS) entry which is preliminary data.</text>
</comment>
<dbReference type="EMBL" id="JAVIJP010000016">
    <property type="protein sequence ID" value="KAL3641941.1"/>
    <property type="molecule type" value="Genomic_DNA"/>
</dbReference>
<keyword evidence="4" id="KW-1185">Reference proteome</keyword>
<dbReference type="AlphaFoldDB" id="A0ABD3DJU8"/>
<dbReference type="SUPFAM" id="SSF53474">
    <property type="entry name" value="alpha/beta-Hydrolases"/>
    <property type="match status" value="1"/>
</dbReference>
<dbReference type="PANTHER" id="PTHR17630:SF97">
    <property type="entry name" value="ENDO-1,31,4-BETA-D-GLUCANASE-LIKE"/>
    <property type="match status" value="1"/>
</dbReference>
<evidence type="ECO:0000256" key="1">
    <source>
        <dbReference type="SAM" id="SignalP"/>
    </source>
</evidence>
<reference evidence="4" key="1">
    <citation type="journal article" date="2024" name="IScience">
        <title>Strigolactones Initiate the Formation of Haustorium-like Structures in Castilleja.</title>
        <authorList>
            <person name="Buerger M."/>
            <person name="Peterson D."/>
            <person name="Chory J."/>
        </authorList>
    </citation>
    <scope>NUCLEOTIDE SEQUENCE [LARGE SCALE GENOMIC DNA]</scope>
</reference>
<dbReference type="PANTHER" id="PTHR17630">
    <property type="entry name" value="DIENELACTONE HYDROLASE"/>
    <property type="match status" value="1"/>
</dbReference>
<dbReference type="InterPro" id="IPR002925">
    <property type="entry name" value="Dienelactn_hydro"/>
</dbReference>
<dbReference type="Pfam" id="PF01738">
    <property type="entry name" value="DLH"/>
    <property type="match status" value="1"/>
</dbReference>
<dbReference type="InterPro" id="IPR029058">
    <property type="entry name" value="AB_hydrolase_fold"/>
</dbReference>
<keyword evidence="1" id="KW-0732">Signal</keyword>
<evidence type="ECO:0000259" key="2">
    <source>
        <dbReference type="Pfam" id="PF01738"/>
    </source>
</evidence>
<dbReference type="Gene3D" id="3.40.50.1820">
    <property type="entry name" value="alpha/beta hydrolase"/>
    <property type="match status" value="1"/>
</dbReference>
<feature type="chain" id="PRO_5044800685" description="Dienelactone hydrolase domain-containing protein" evidence="1">
    <location>
        <begin position="23"/>
        <end position="247"/>
    </location>
</feature>
<evidence type="ECO:0000313" key="3">
    <source>
        <dbReference type="EMBL" id="KAL3641941.1"/>
    </source>
</evidence>
<sequence length="247" mass="27098">MAGHRLKLLICILVAVIIQVNGKGKELKIGGLNAYVTGPNNSNKAVILASDVFGYNVTHLRLIADKVGKAGYYTLVPDFFNGDPFVAGDPNRNMTDWISIHPADKGIEDAKPIIKALKRKGIIKIGAAGFCWGAKLTVDLTKSPNVQAAVLLHPTFITNQDIQEVKVPISFLGGQNDTGSRTASPTALRQYVAIMKAKRPKVDTYIKIFEGARHGWTTRYNDTDAPAVQRAAKAHKKMLNWFNKYLK</sequence>
<organism evidence="3 4">
    <name type="scientific">Castilleja foliolosa</name>
    <dbReference type="NCBI Taxonomy" id="1961234"/>
    <lineage>
        <taxon>Eukaryota</taxon>
        <taxon>Viridiplantae</taxon>
        <taxon>Streptophyta</taxon>
        <taxon>Embryophyta</taxon>
        <taxon>Tracheophyta</taxon>
        <taxon>Spermatophyta</taxon>
        <taxon>Magnoliopsida</taxon>
        <taxon>eudicotyledons</taxon>
        <taxon>Gunneridae</taxon>
        <taxon>Pentapetalae</taxon>
        <taxon>asterids</taxon>
        <taxon>lamiids</taxon>
        <taxon>Lamiales</taxon>
        <taxon>Orobanchaceae</taxon>
        <taxon>Pedicularideae</taxon>
        <taxon>Castillejinae</taxon>
        <taxon>Castilleja</taxon>
    </lineage>
</organism>
<protein>
    <recommendedName>
        <fullName evidence="2">Dienelactone hydrolase domain-containing protein</fullName>
    </recommendedName>
</protein>